<comment type="similarity">
    <text evidence="1">Belongs to the aspartate/ornithine carbamoyltransferase superfamily. OTCase family.</text>
</comment>
<proteinExistence type="inferred from homology"/>
<keyword evidence="3 6" id="KW-0808">Transferase</keyword>
<dbReference type="GO" id="GO:0042450">
    <property type="term" value="P:L-arginine biosynthetic process via ornithine"/>
    <property type="evidence" value="ECO:0007669"/>
    <property type="project" value="UniProtKB-UniRule"/>
</dbReference>
<dbReference type="PRINTS" id="PR00102">
    <property type="entry name" value="OTCASE"/>
</dbReference>
<dbReference type="PANTHER" id="PTHR45753">
    <property type="entry name" value="ORNITHINE CARBAMOYLTRANSFERASE, MITOCHONDRIAL"/>
    <property type="match status" value="1"/>
</dbReference>
<dbReference type="EC" id="2.1.3.3" evidence="2 5"/>
<evidence type="ECO:0000256" key="4">
    <source>
        <dbReference type="ARBA" id="ARBA00048772"/>
    </source>
</evidence>
<keyword evidence="10" id="KW-1185">Reference proteome</keyword>
<dbReference type="GO" id="GO:0019240">
    <property type="term" value="P:citrulline biosynthetic process"/>
    <property type="evidence" value="ECO:0007669"/>
    <property type="project" value="TreeGrafter"/>
</dbReference>
<name>A0A857JHU7_9ALTE</name>
<dbReference type="FunFam" id="3.40.50.1370:FF:000008">
    <property type="entry name" value="Ornithine carbamoyltransferase"/>
    <property type="match status" value="1"/>
</dbReference>
<dbReference type="OrthoDB" id="9802587at2"/>
<dbReference type="GO" id="GO:0016597">
    <property type="term" value="F:amino acid binding"/>
    <property type="evidence" value="ECO:0007669"/>
    <property type="project" value="InterPro"/>
</dbReference>
<dbReference type="KEGG" id="pmes:FX988_01747"/>
<dbReference type="NCBIfam" id="NF001986">
    <property type="entry name" value="PRK00779.1"/>
    <property type="match status" value="1"/>
</dbReference>
<dbReference type="PANTHER" id="PTHR45753:SF3">
    <property type="entry name" value="ORNITHINE TRANSCARBAMYLASE, MITOCHONDRIAL"/>
    <property type="match status" value="1"/>
</dbReference>
<protein>
    <recommendedName>
        <fullName evidence="2 5">Ornithine carbamoyltransferase</fullName>
        <ecNumber evidence="2 5">2.1.3.3</ecNumber>
    </recommendedName>
</protein>
<evidence type="ECO:0000256" key="2">
    <source>
        <dbReference type="ARBA" id="ARBA00013007"/>
    </source>
</evidence>
<dbReference type="InterPro" id="IPR002292">
    <property type="entry name" value="Orn/put_carbamltrans"/>
</dbReference>
<evidence type="ECO:0000313" key="10">
    <source>
        <dbReference type="Proteomes" id="UP000464524"/>
    </source>
</evidence>
<dbReference type="Pfam" id="PF00185">
    <property type="entry name" value="OTCace"/>
    <property type="match status" value="1"/>
</dbReference>
<evidence type="ECO:0000313" key="9">
    <source>
        <dbReference type="EMBL" id="QHJ11513.1"/>
    </source>
</evidence>
<dbReference type="InterPro" id="IPR006132">
    <property type="entry name" value="Asp/Orn_carbamoyltranf_P-bd"/>
</dbReference>
<feature type="domain" description="Aspartate/ornithine carbamoyltransferase carbamoyl-P binding" evidence="8">
    <location>
        <begin position="3"/>
        <end position="141"/>
    </location>
</feature>
<dbReference type="SUPFAM" id="SSF53671">
    <property type="entry name" value="Aspartate/ornithine carbamoyltransferase"/>
    <property type="match status" value="1"/>
</dbReference>
<accession>A0A857JHU7</accession>
<sequence>MKKDLLSFTDWSAKDLNALLQLAITIKTNPADYRQALAGKSIVALFEKPSLRTRVSFDIGINKLGGHLVYLDSQSNKLAGREDVKDMGNNLACWADAIVARVFAHSTLEELASAAKVPVINALCDMYHPCQAMADYLTLTERFGDLSKVKLAYIGDGNNVTHSLMIVGVTLGCEVVVITPPGYEVDPAIVTLAQQKAEQNGGKLVISNDIETANGANALYTDTWISMGDDTPLETIKQAFGKYKIDEAMMQSTGAQYVMHCQPAHRDLEISGSLIDSEQSILMQQAENRMHAQNAILVHLLSGAA</sequence>
<evidence type="ECO:0000256" key="3">
    <source>
        <dbReference type="ARBA" id="ARBA00022679"/>
    </source>
</evidence>
<dbReference type="Proteomes" id="UP000464524">
    <property type="component" value="Chromosome"/>
</dbReference>
<evidence type="ECO:0000259" key="7">
    <source>
        <dbReference type="Pfam" id="PF00185"/>
    </source>
</evidence>
<dbReference type="Pfam" id="PF02729">
    <property type="entry name" value="OTCace_N"/>
    <property type="match status" value="1"/>
</dbReference>
<dbReference type="InterPro" id="IPR006130">
    <property type="entry name" value="Asp/Orn_carbamoylTrfase"/>
</dbReference>
<dbReference type="Gene3D" id="3.40.50.1370">
    <property type="entry name" value="Aspartate/ornithine carbamoyltransferase"/>
    <property type="match status" value="2"/>
</dbReference>
<dbReference type="RefSeq" id="WP_160179238.1">
    <property type="nucleotide sequence ID" value="NZ_CP047656.1"/>
</dbReference>
<feature type="domain" description="Aspartate/ornithine carbamoyltransferase Asp/Orn-binding" evidence="7">
    <location>
        <begin position="148"/>
        <end position="299"/>
    </location>
</feature>
<organism evidence="9 10">
    <name type="scientific">Paraglaciecola mesophila</name>
    <dbReference type="NCBI Taxonomy" id="197222"/>
    <lineage>
        <taxon>Bacteria</taxon>
        <taxon>Pseudomonadati</taxon>
        <taxon>Pseudomonadota</taxon>
        <taxon>Gammaproteobacteria</taxon>
        <taxon>Alteromonadales</taxon>
        <taxon>Alteromonadaceae</taxon>
        <taxon>Paraglaciecola</taxon>
    </lineage>
</organism>
<dbReference type="InterPro" id="IPR006131">
    <property type="entry name" value="Asp_carbamoyltransf_Asp/Orn-bd"/>
</dbReference>
<evidence type="ECO:0000256" key="5">
    <source>
        <dbReference type="NCBIfam" id="TIGR00658"/>
    </source>
</evidence>
<evidence type="ECO:0000259" key="8">
    <source>
        <dbReference type="Pfam" id="PF02729"/>
    </source>
</evidence>
<dbReference type="PRINTS" id="PR00100">
    <property type="entry name" value="AOTCASE"/>
</dbReference>
<dbReference type="InterPro" id="IPR036901">
    <property type="entry name" value="Asp/Orn_carbamoylTrfase_sf"/>
</dbReference>
<dbReference type="GO" id="GO:0004585">
    <property type="term" value="F:ornithine carbamoyltransferase activity"/>
    <property type="evidence" value="ECO:0007669"/>
    <property type="project" value="UniProtKB-UniRule"/>
</dbReference>
<dbReference type="NCBIfam" id="TIGR00658">
    <property type="entry name" value="orni_carb_tr"/>
    <property type="match status" value="1"/>
</dbReference>
<dbReference type="EMBL" id="CP047656">
    <property type="protein sequence ID" value="QHJ11513.1"/>
    <property type="molecule type" value="Genomic_DNA"/>
</dbReference>
<comment type="catalytic activity">
    <reaction evidence="4">
        <text>carbamoyl phosphate + L-ornithine = L-citrulline + phosphate + H(+)</text>
        <dbReference type="Rhea" id="RHEA:19513"/>
        <dbReference type="ChEBI" id="CHEBI:15378"/>
        <dbReference type="ChEBI" id="CHEBI:43474"/>
        <dbReference type="ChEBI" id="CHEBI:46911"/>
        <dbReference type="ChEBI" id="CHEBI:57743"/>
        <dbReference type="ChEBI" id="CHEBI:58228"/>
        <dbReference type="EC" id="2.1.3.3"/>
    </reaction>
</comment>
<dbReference type="AlphaFoldDB" id="A0A857JHU7"/>
<evidence type="ECO:0000256" key="6">
    <source>
        <dbReference type="RuleBase" id="RU003634"/>
    </source>
</evidence>
<reference evidence="9 10" key="1">
    <citation type="submission" date="2019-12" db="EMBL/GenBank/DDBJ databases">
        <title>Genome sequencing and assembly of endphytes of Porphyra tenera.</title>
        <authorList>
            <person name="Park J.M."/>
            <person name="Shin R."/>
            <person name="Jo S.H."/>
        </authorList>
    </citation>
    <scope>NUCLEOTIDE SEQUENCE [LARGE SCALE GENOMIC DNA]</scope>
    <source>
        <strain evidence="9 10">GPM4</strain>
    </source>
</reference>
<gene>
    <name evidence="9" type="ORF">FX988_01747</name>
</gene>
<dbReference type="NCBIfam" id="NF011380">
    <property type="entry name" value="PRK14805.1"/>
    <property type="match status" value="1"/>
</dbReference>
<evidence type="ECO:0000256" key="1">
    <source>
        <dbReference type="ARBA" id="ARBA00007805"/>
    </source>
</evidence>